<evidence type="ECO:0000313" key="6">
    <source>
        <dbReference type="EMBL" id="OGK23602.1"/>
    </source>
</evidence>
<accession>A0A1F7GYK3</accession>
<comment type="caution">
    <text evidence="6">The sequence shown here is derived from an EMBL/GenBank/DDBJ whole genome shotgun (WGS) entry which is preliminary data.</text>
</comment>
<evidence type="ECO:0000256" key="1">
    <source>
        <dbReference type="ARBA" id="ARBA00022722"/>
    </source>
</evidence>
<sequence length="179" mass="20105">MKVKSRHRITNYLTALVSILFILSAGLNIYFLKKKATVTQISTQQESFIVTRVIDGDTFDLENGDRIRLANINAPEYPKDCMGIDSKARLEELILNKIVGIEKIGKDNFGRIIALTYLNKLSVNEILVEEGLAYFDAQGTLNKNSLEIERAQEKAKLTNRGVWSSLCHTQKEGCVIKGN</sequence>
<evidence type="ECO:0000256" key="4">
    <source>
        <dbReference type="SAM" id="Phobius"/>
    </source>
</evidence>
<dbReference type="SUPFAM" id="SSF50199">
    <property type="entry name" value="Staphylococcal nuclease"/>
    <property type="match status" value="1"/>
</dbReference>
<dbReference type="PANTHER" id="PTHR12302:SF3">
    <property type="entry name" value="SERINE_THREONINE-PROTEIN KINASE 31"/>
    <property type="match status" value="1"/>
</dbReference>
<keyword evidence="4" id="KW-0472">Membrane</keyword>
<dbReference type="Pfam" id="PF00565">
    <property type="entry name" value="SNase"/>
    <property type="match status" value="1"/>
</dbReference>
<dbReference type="Proteomes" id="UP000177913">
    <property type="component" value="Unassembled WGS sequence"/>
</dbReference>
<dbReference type="Gene3D" id="2.40.50.90">
    <property type="match status" value="1"/>
</dbReference>
<evidence type="ECO:0000256" key="2">
    <source>
        <dbReference type="ARBA" id="ARBA00022759"/>
    </source>
</evidence>
<evidence type="ECO:0000259" key="5">
    <source>
        <dbReference type="PROSITE" id="PS50830"/>
    </source>
</evidence>
<dbReference type="GO" id="GO:0016787">
    <property type="term" value="F:hydrolase activity"/>
    <property type="evidence" value="ECO:0007669"/>
    <property type="project" value="UniProtKB-KW"/>
</dbReference>
<keyword evidence="3" id="KW-0378">Hydrolase</keyword>
<protein>
    <recommendedName>
        <fullName evidence="5">TNase-like domain-containing protein</fullName>
    </recommendedName>
</protein>
<feature type="transmembrane region" description="Helical" evidence="4">
    <location>
        <begin position="12"/>
        <end position="32"/>
    </location>
</feature>
<dbReference type="GO" id="GO:0004519">
    <property type="term" value="F:endonuclease activity"/>
    <property type="evidence" value="ECO:0007669"/>
    <property type="project" value="UniProtKB-KW"/>
</dbReference>
<dbReference type="InterPro" id="IPR035437">
    <property type="entry name" value="SNase_OB-fold_sf"/>
</dbReference>
<keyword evidence="4" id="KW-1133">Transmembrane helix</keyword>
<evidence type="ECO:0000256" key="3">
    <source>
        <dbReference type="ARBA" id="ARBA00022801"/>
    </source>
</evidence>
<dbReference type="PANTHER" id="PTHR12302">
    <property type="entry name" value="EBNA2 BINDING PROTEIN P100"/>
    <property type="match status" value="1"/>
</dbReference>
<dbReference type="SMART" id="SM00318">
    <property type="entry name" value="SNc"/>
    <property type="match status" value="1"/>
</dbReference>
<keyword evidence="1" id="KW-0540">Nuclease</keyword>
<feature type="domain" description="TNase-like" evidence="5">
    <location>
        <begin position="44"/>
        <end position="165"/>
    </location>
</feature>
<dbReference type="AlphaFoldDB" id="A0A1F7GYK3"/>
<evidence type="ECO:0000313" key="7">
    <source>
        <dbReference type="Proteomes" id="UP000177913"/>
    </source>
</evidence>
<dbReference type="EMBL" id="MFZO01000045">
    <property type="protein sequence ID" value="OGK23602.1"/>
    <property type="molecule type" value="Genomic_DNA"/>
</dbReference>
<organism evidence="6 7">
    <name type="scientific">Candidatus Roizmanbacteria bacterium RIFCSPHIGHO2_02_FULL_38_11</name>
    <dbReference type="NCBI Taxonomy" id="1802039"/>
    <lineage>
        <taxon>Bacteria</taxon>
        <taxon>Candidatus Roizmaniibacteriota</taxon>
    </lineage>
</organism>
<keyword evidence="4" id="KW-0812">Transmembrane</keyword>
<gene>
    <name evidence="6" type="ORF">A3C25_04855</name>
</gene>
<dbReference type="PROSITE" id="PS50830">
    <property type="entry name" value="TNASE_3"/>
    <property type="match status" value="1"/>
</dbReference>
<dbReference type="InterPro" id="IPR016071">
    <property type="entry name" value="Staphylococal_nuclease_OB-fold"/>
</dbReference>
<keyword evidence="2" id="KW-0255">Endonuclease</keyword>
<reference evidence="6 7" key="1">
    <citation type="journal article" date="2016" name="Nat. Commun.">
        <title>Thousands of microbial genomes shed light on interconnected biogeochemical processes in an aquifer system.</title>
        <authorList>
            <person name="Anantharaman K."/>
            <person name="Brown C.T."/>
            <person name="Hug L.A."/>
            <person name="Sharon I."/>
            <person name="Castelle C.J."/>
            <person name="Probst A.J."/>
            <person name="Thomas B.C."/>
            <person name="Singh A."/>
            <person name="Wilkins M.J."/>
            <person name="Karaoz U."/>
            <person name="Brodie E.L."/>
            <person name="Williams K.H."/>
            <person name="Hubbard S.S."/>
            <person name="Banfield J.F."/>
        </authorList>
    </citation>
    <scope>NUCLEOTIDE SEQUENCE [LARGE SCALE GENOMIC DNA]</scope>
</reference>
<proteinExistence type="predicted"/>
<name>A0A1F7GYK3_9BACT</name>